<feature type="region of interest" description="Disordered" evidence="1">
    <location>
        <begin position="41"/>
        <end position="84"/>
    </location>
</feature>
<dbReference type="InterPro" id="IPR014848">
    <property type="entry name" value="Rgp1"/>
</dbReference>
<feature type="region of interest" description="Disordered" evidence="1">
    <location>
        <begin position="688"/>
        <end position="716"/>
    </location>
</feature>
<feature type="compositionally biased region" description="Polar residues" evidence="1">
    <location>
        <begin position="41"/>
        <end position="82"/>
    </location>
</feature>
<keyword evidence="3" id="KW-1185">Reference proteome</keyword>
<evidence type="ECO:0000256" key="1">
    <source>
        <dbReference type="SAM" id="MobiDB-lite"/>
    </source>
</evidence>
<proteinExistence type="predicted"/>
<feature type="compositionally biased region" description="Low complexity" evidence="1">
    <location>
        <begin position="829"/>
        <end position="844"/>
    </location>
</feature>
<feature type="compositionally biased region" description="Polar residues" evidence="1">
    <location>
        <begin position="868"/>
        <end position="882"/>
    </location>
</feature>
<dbReference type="Pfam" id="PF08737">
    <property type="entry name" value="Rgp1"/>
    <property type="match status" value="1"/>
</dbReference>
<feature type="compositionally biased region" description="Polar residues" evidence="1">
    <location>
        <begin position="161"/>
        <end position="171"/>
    </location>
</feature>
<accession>A0A1R1X1X5</accession>
<dbReference type="EMBL" id="LSSN01005747">
    <property type="protein sequence ID" value="OMJ08611.1"/>
    <property type="molecule type" value="Genomic_DNA"/>
</dbReference>
<feature type="region of interest" description="Disordered" evidence="1">
    <location>
        <begin position="144"/>
        <end position="171"/>
    </location>
</feature>
<comment type="caution">
    <text evidence="2">The sequence shown here is derived from an EMBL/GenBank/DDBJ whole genome shotgun (WGS) entry which is preliminary data.</text>
</comment>
<dbReference type="PANTHER" id="PTHR12507">
    <property type="entry name" value="REDUCED GROWTH PHENOTYPE 1 RGP1, YEAST -RELATED"/>
    <property type="match status" value="1"/>
</dbReference>
<name>A0A1R1X1X5_9FUNG</name>
<gene>
    <name evidence="2" type="ORF">AYI70_g11436</name>
</gene>
<evidence type="ECO:0000313" key="3">
    <source>
        <dbReference type="Proteomes" id="UP000187283"/>
    </source>
</evidence>
<evidence type="ECO:0000313" key="2">
    <source>
        <dbReference type="EMBL" id="OMJ08611.1"/>
    </source>
</evidence>
<organism evidence="2 3">
    <name type="scientific">Smittium culicis</name>
    <dbReference type="NCBI Taxonomy" id="133412"/>
    <lineage>
        <taxon>Eukaryota</taxon>
        <taxon>Fungi</taxon>
        <taxon>Fungi incertae sedis</taxon>
        <taxon>Zoopagomycota</taxon>
        <taxon>Kickxellomycotina</taxon>
        <taxon>Harpellomycetes</taxon>
        <taxon>Harpellales</taxon>
        <taxon>Legeriomycetaceae</taxon>
        <taxon>Smittium</taxon>
    </lineage>
</organism>
<sequence>MGLTVTARLKNGGYFVSGEYLDCILVFTNDANARRKSSTASQFRPFNTGSSPRNIRLNSISSEKSINTTDYNPNNENSNQKAIDSPTLFGSAKNILFNRISSDIEYRALGLAQLNGVAFSRSKHLKSYTFSDIKTFESAIASPRFSEHNSNRRPSNSFSSQVNRVSESNPSSTIFRKTENFWSWVTNTPRASDDLGARNSVKIGGGFSDKLGAISENTGEISKESNQKLTFYETPAEIIFSELNLELGQSRCFMISTLLDKSLPSSIKGKVVAIEYELVIFIKRKILDNHSYIIRIPFFINSKDLTVNNPDVQNQPFLFNSPNKITCYELFDSPFSLDLISCSNPFLTLPFSINNSSVSYGTELIDSSEKEMNIRSILKTNSIKGIESLSLKLSKNPLIAKALNQHNFSEYKSCRVNSDISNPTHKIEPSCKNSDDFENSLSEKVSGLRVYDKSSDVSSNYYNQLDENVKDEFIQNIKISSRTKNPSTFSLINCGEKIASVFLPKTTFQISDVILGKIEFLGSKNKNAPCYQLSIWLESYEQIESSYSNSDLNTVKNQTLTKHSSFNKICHGYESVGFSLPTMINLQNDQNLPHGAQSIESKRKFGLHLKDSYLRKSANIIHQIQNFSQTQNGLVSLSFQIRIKVVTVDLASLKQNKISNLNTHNINKNIEQSLESVIDSNGYFYTQEPVSTNNNNNTENHIFENSSQTLDNKTNSPYSDMILDSVTRYPSLLFSAKSNNSNDNSKPHHSKLLLEDGLNKNNSKVQDSKKSKGDNHESDNFSNSETEVGKSYSENDNIPSNTSASDNRTIKNSKVKVPNKDKNDIEGINPNGSENESPEPNISSKETEDELCANSVPKDISAGKKSISDTGSESKLDSSNGNSSLEKLIATDESELYRYNFTMKKDFCVTSMECEIPISILPSLESIKLLSYKNNKSNLTSQKTMNNNINFSLFKSVDSIGLAANNFISTLLKSRRSGDTINSKENFTNDIRAFENFGNIEKFDLDSDSFFMGHV</sequence>
<feature type="compositionally biased region" description="Polar residues" evidence="1">
    <location>
        <begin position="780"/>
        <end position="812"/>
    </location>
</feature>
<feature type="compositionally biased region" description="Basic and acidic residues" evidence="1">
    <location>
        <begin position="766"/>
        <end position="779"/>
    </location>
</feature>
<feature type="compositionally biased region" description="Polar residues" evidence="1">
    <location>
        <begin position="703"/>
        <end position="716"/>
    </location>
</feature>
<dbReference type="Proteomes" id="UP000187283">
    <property type="component" value="Unassembled WGS sequence"/>
</dbReference>
<dbReference type="AlphaFoldDB" id="A0A1R1X1X5"/>
<feature type="region of interest" description="Disordered" evidence="1">
    <location>
        <begin position="755"/>
        <end position="882"/>
    </location>
</feature>
<reference evidence="2 3" key="1">
    <citation type="submission" date="2017-01" db="EMBL/GenBank/DDBJ databases">
        <authorList>
            <person name="Mah S.A."/>
            <person name="Swanson W.J."/>
            <person name="Moy G.W."/>
            <person name="Vacquier V.D."/>
        </authorList>
    </citation>
    <scope>NUCLEOTIDE SEQUENCE [LARGE SCALE GENOMIC DNA]</scope>
    <source>
        <strain evidence="2 3">GSMNP</strain>
    </source>
</reference>
<dbReference type="STRING" id="133412.A0A1R1X1X5"/>
<dbReference type="OrthoDB" id="1918at2759"/>
<protein>
    <submittedName>
        <fullName evidence="2">Uncharacterized protein</fullName>
    </submittedName>
</protein>